<feature type="binding site" evidence="9">
    <location>
        <begin position="265"/>
        <end position="268"/>
    </location>
    <ligand>
        <name>NAD(+)</name>
        <dbReference type="ChEBI" id="CHEBI:57540"/>
    </ligand>
</feature>
<feature type="active site" description="Proton donor/acceptor" evidence="7">
    <location>
        <position position="94"/>
    </location>
</feature>
<dbReference type="OrthoDB" id="9804592at2"/>
<evidence type="ECO:0000313" key="13">
    <source>
        <dbReference type="Proteomes" id="UP000030647"/>
    </source>
</evidence>
<evidence type="ECO:0000256" key="1">
    <source>
        <dbReference type="ARBA" id="ARBA00005206"/>
    </source>
</evidence>
<dbReference type="InterPro" id="IPR036291">
    <property type="entry name" value="NAD(P)-bd_dom_sf"/>
</dbReference>
<evidence type="ECO:0000256" key="9">
    <source>
        <dbReference type="PIRSR" id="PIRSR000183-3"/>
    </source>
</evidence>
<keyword evidence="5 6" id="KW-0520">NAD</keyword>
<dbReference type="InterPro" id="IPR007886">
    <property type="entry name" value="AlaDH/PNT_N"/>
</dbReference>
<evidence type="ECO:0000256" key="5">
    <source>
        <dbReference type="ARBA" id="ARBA00023027"/>
    </source>
</evidence>
<gene>
    <name evidence="12" type="ORF">L248_2923</name>
</gene>
<dbReference type="InterPro" id="IPR008142">
    <property type="entry name" value="AlaDH/PNT_CS1"/>
</dbReference>
<dbReference type="SUPFAM" id="SSF51735">
    <property type="entry name" value="NAD(P)-binding Rossmann-fold domains"/>
    <property type="match status" value="1"/>
</dbReference>
<keyword evidence="4 6" id="KW-0560">Oxidoreductase</keyword>
<reference evidence="13" key="1">
    <citation type="journal article" date="2013" name="Genome Announc.">
        <title>Whole-Genome Sequencing of Lactobacillus shenzhenensis Strain LY-73T.</title>
        <authorList>
            <person name="Lin Z."/>
            <person name="Liu Z."/>
            <person name="Yang R."/>
            <person name="Zou Y."/>
            <person name="Wan D."/>
            <person name="Chen J."/>
            <person name="Guo M."/>
            <person name="Zhao J."/>
            <person name="Fang C."/>
            <person name="Yang R."/>
            <person name="Liu F."/>
        </authorList>
    </citation>
    <scope>NUCLEOTIDE SEQUENCE [LARGE SCALE GENOMIC DNA]</scope>
    <source>
        <strain evidence="13">LY-73</strain>
    </source>
</reference>
<dbReference type="PANTHER" id="PTHR42795">
    <property type="entry name" value="ALANINE DEHYDROGENASE"/>
    <property type="match status" value="1"/>
</dbReference>
<dbReference type="GO" id="GO:0042853">
    <property type="term" value="P:L-alanine catabolic process"/>
    <property type="evidence" value="ECO:0007669"/>
    <property type="project" value="UniProtKB-UniPathway"/>
</dbReference>
<dbReference type="EC" id="1.4.1.1" evidence="3 6"/>
<feature type="binding site" evidence="8">
    <location>
        <position position="15"/>
    </location>
    <ligand>
        <name>substrate</name>
    </ligand>
</feature>
<keyword evidence="9" id="KW-0547">Nucleotide-binding</keyword>
<dbReference type="UniPathway" id="UPA00527">
    <property type="reaction ID" value="UER00585"/>
</dbReference>
<dbReference type="SUPFAM" id="SSF52283">
    <property type="entry name" value="Formate/glycerate dehydrogenase catalytic domain-like"/>
    <property type="match status" value="1"/>
</dbReference>
<dbReference type="Gene3D" id="3.40.50.720">
    <property type="entry name" value="NAD(P)-binding Rossmann-like Domain"/>
    <property type="match status" value="2"/>
</dbReference>
<dbReference type="HOGENOM" id="CLU_003376_3_0_9"/>
<dbReference type="STRING" id="1231336.L248_2923"/>
<feature type="binding site" evidence="9">
    <location>
        <position position="196"/>
    </location>
    <ligand>
        <name>NAD(+)</name>
        <dbReference type="ChEBI" id="CHEBI:57540"/>
    </ligand>
</feature>
<evidence type="ECO:0000313" key="12">
    <source>
        <dbReference type="EMBL" id="ERL65248.1"/>
    </source>
</evidence>
<protein>
    <recommendedName>
        <fullName evidence="3 6">Alanine dehydrogenase</fullName>
        <ecNumber evidence="3 6">1.4.1.1</ecNumber>
    </recommendedName>
</protein>
<dbReference type="CDD" id="cd05305">
    <property type="entry name" value="L-AlaDH"/>
    <property type="match status" value="1"/>
</dbReference>
<comment type="pathway">
    <text evidence="1">Amino-acid degradation; L-alanine degradation via dehydrogenase pathway; NH(3) and pyruvate from L-alanine: step 1/1.</text>
</comment>
<dbReference type="EMBL" id="KI271588">
    <property type="protein sequence ID" value="ERL65248.1"/>
    <property type="molecule type" value="Genomic_DNA"/>
</dbReference>
<accession>U4TTN1</accession>
<keyword evidence="13" id="KW-1185">Reference proteome</keyword>
<dbReference type="Pfam" id="PF05222">
    <property type="entry name" value="AlaDh_PNT_N"/>
    <property type="match status" value="1"/>
</dbReference>
<dbReference type="GO" id="GO:0000166">
    <property type="term" value="F:nucleotide binding"/>
    <property type="evidence" value="ECO:0007669"/>
    <property type="project" value="UniProtKB-KW"/>
</dbReference>
<feature type="active site" description="Proton donor/acceptor" evidence="7">
    <location>
        <position position="268"/>
    </location>
</feature>
<organism evidence="12 13">
    <name type="scientific">Schleiferilactobacillus shenzhenensis LY-73</name>
    <dbReference type="NCBI Taxonomy" id="1231336"/>
    <lineage>
        <taxon>Bacteria</taxon>
        <taxon>Bacillati</taxon>
        <taxon>Bacillota</taxon>
        <taxon>Bacilli</taxon>
        <taxon>Lactobacillales</taxon>
        <taxon>Lactobacillaceae</taxon>
        <taxon>Schleiferilactobacillus</taxon>
    </lineage>
</organism>
<dbReference type="eggNOG" id="COG0686">
    <property type="taxonomic scope" value="Bacteria"/>
</dbReference>
<evidence type="ECO:0000256" key="4">
    <source>
        <dbReference type="ARBA" id="ARBA00023002"/>
    </source>
</evidence>
<evidence type="ECO:0000259" key="11">
    <source>
        <dbReference type="SMART" id="SM01003"/>
    </source>
</evidence>
<feature type="domain" description="Alanine dehydrogenase/pyridine nucleotide transhydrogenase N-terminal" evidence="11">
    <location>
        <begin position="4"/>
        <end position="135"/>
    </location>
</feature>
<dbReference type="InterPro" id="IPR007698">
    <property type="entry name" value="AlaDH/PNT_NAD(H)-bd"/>
</dbReference>
<dbReference type="GO" id="GO:0000286">
    <property type="term" value="F:alanine dehydrogenase activity"/>
    <property type="evidence" value="ECO:0007669"/>
    <property type="project" value="UniProtKB-UniRule"/>
</dbReference>
<dbReference type="PROSITE" id="PS00836">
    <property type="entry name" value="ALADH_PNT_1"/>
    <property type="match status" value="1"/>
</dbReference>
<evidence type="ECO:0000256" key="6">
    <source>
        <dbReference type="PIRNR" id="PIRNR000183"/>
    </source>
</evidence>
<dbReference type="RefSeq" id="WP_022529508.1">
    <property type="nucleotide sequence ID" value="NZ_KI271588.1"/>
</dbReference>
<dbReference type="SMART" id="SM01003">
    <property type="entry name" value="AlaDh_PNT_N"/>
    <property type="match status" value="1"/>
</dbReference>
<dbReference type="InterPro" id="IPR008141">
    <property type="entry name" value="Ala_DH"/>
</dbReference>
<feature type="binding site" evidence="9">
    <location>
        <begin position="237"/>
        <end position="238"/>
    </location>
    <ligand>
        <name>NAD(+)</name>
        <dbReference type="ChEBI" id="CHEBI:57540"/>
    </ligand>
</feature>
<feature type="binding site" evidence="9">
    <location>
        <position position="132"/>
    </location>
    <ligand>
        <name>NAD(+)</name>
        <dbReference type="ChEBI" id="CHEBI:57540"/>
    </ligand>
</feature>
<feature type="domain" description="Alanine dehydrogenase/pyridine nucleotide transhydrogenase NAD(H)-binding" evidence="10">
    <location>
        <begin position="147"/>
        <end position="296"/>
    </location>
</feature>
<evidence type="ECO:0000256" key="7">
    <source>
        <dbReference type="PIRSR" id="PIRSR000183-1"/>
    </source>
</evidence>
<comment type="similarity">
    <text evidence="2 6">Belongs to the AlaDH/PNT family.</text>
</comment>
<evidence type="ECO:0000256" key="2">
    <source>
        <dbReference type="ARBA" id="ARBA00005689"/>
    </source>
</evidence>
<dbReference type="GO" id="GO:0005886">
    <property type="term" value="C:plasma membrane"/>
    <property type="evidence" value="ECO:0007669"/>
    <property type="project" value="TreeGrafter"/>
</dbReference>
<dbReference type="FunFam" id="3.40.50.720:FF:000049">
    <property type="entry name" value="Alanine dehydrogenase"/>
    <property type="match status" value="1"/>
</dbReference>
<proteinExistence type="inferred from homology"/>
<name>U4TTN1_9LACO</name>
<dbReference type="Proteomes" id="UP000030647">
    <property type="component" value="Unassembled WGS sequence"/>
</dbReference>
<feature type="binding site" evidence="9">
    <location>
        <position position="218"/>
    </location>
    <ligand>
        <name>NAD(+)</name>
        <dbReference type="ChEBI" id="CHEBI:57540"/>
    </ligand>
</feature>
<comment type="catalytic activity">
    <reaction evidence="6">
        <text>L-alanine + NAD(+) + H2O = pyruvate + NH4(+) + NADH + H(+)</text>
        <dbReference type="Rhea" id="RHEA:18405"/>
        <dbReference type="ChEBI" id="CHEBI:15361"/>
        <dbReference type="ChEBI" id="CHEBI:15377"/>
        <dbReference type="ChEBI" id="CHEBI:15378"/>
        <dbReference type="ChEBI" id="CHEBI:28938"/>
        <dbReference type="ChEBI" id="CHEBI:57540"/>
        <dbReference type="ChEBI" id="CHEBI:57945"/>
        <dbReference type="ChEBI" id="CHEBI:57972"/>
        <dbReference type="EC" id="1.4.1.1"/>
    </reaction>
</comment>
<evidence type="ECO:0000256" key="3">
    <source>
        <dbReference type="ARBA" id="ARBA00012897"/>
    </source>
</evidence>
<sequence length="370" mass="39113">MNFGIPKEVKNNENRVGITPAGVIELVHAGQKVYVEHNAGLVAGYTDRDYQDAEAAIVDADTAWSQDVVIKVKEPLPDEYHYFHPGLILYTYLHLAANQELTEALLKSEVTAIGYETMVGPNHTLPALTPMSQVAGRMAVIIGSQYLQTQYGGKGILISSVPGVAKAQVVVIGAGTVGMNAARAALDLGAHVTLLDINPAVLERMDNLFEGRVQTLFSDQQNLTMAVRNADLVIGAVLIPGAKAPKLVSEDMIKSMAPGSVVVDIPIDQGGIFATTDHATTFADPVYTKHGVIHYAVANIPGAVPRTATDALTSVTVPYAAKIGRQGVVPAIEADSTIATGVNTYQGHLVEKAVADSLGLPYTDLNTLLA</sequence>
<evidence type="ECO:0000256" key="8">
    <source>
        <dbReference type="PIRSR" id="PIRSR000183-2"/>
    </source>
</evidence>
<dbReference type="PANTHER" id="PTHR42795:SF1">
    <property type="entry name" value="ALANINE DEHYDROGENASE"/>
    <property type="match status" value="1"/>
</dbReference>
<evidence type="ECO:0000259" key="10">
    <source>
        <dbReference type="SMART" id="SM01002"/>
    </source>
</evidence>
<dbReference type="NCBIfam" id="TIGR00518">
    <property type="entry name" value="alaDH"/>
    <property type="match status" value="1"/>
</dbReference>
<dbReference type="Pfam" id="PF01262">
    <property type="entry name" value="AlaDh_PNT_C"/>
    <property type="match status" value="1"/>
</dbReference>
<dbReference type="AlphaFoldDB" id="U4TTN1"/>
<feature type="binding site" evidence="8">
    <location>
        <position position="73"/>
    </location>
    <ligand>
        <name>substrate</name>
    </ligand>
</feature>
<dbReference type="SMART" id="SM01002">
    <property type="entry name" value="AlaDh_PNT_C"/>
    <property type="match status" value="1"/>
</dbReference>
<dbReference type="PIRSF" id="PIRSF000183">
    <property type="entry name" value="Alanine_dh"/>
    <property type="match status" value="1"/>
</dbReference>